<dbReference type="InterPro" id="IPR002676">
    <property type="entry name" value="RimM_N"/>
</dbReference>
<evidence type="ECO:0000313" key="3">
    <source>
        <dbReference type="EMBL" id="STZ73371.1"/>
    </source>
</evidence>
<dbReference type="InterPro" id="IPR009000">
    <property type="entry name" value="Transl_B-barrel_sf"/>
</dbReference>
<evidence type="ECO:0000313" key="4">
    <source>
        <dbReference type="Proteomes" id="UP000255389"/>
    </source>
</evidence>
<feature type="domain" description="RimM N-terminal" evidence="2">
    <location>
        <begin position="4"/>
        <end position="42"/>
    </location>
</feature>
<accession>A0A378UA74</accession>
<dbReference type="Proteomes" id="UP000255389">
    <property type="component" value="Unassembled WGS sequence"/>
</dbReference>
<dbReference type="SUPFAM" id="SSF50447">
    <property type="entry name" value="Translation proteins"/>
    <property type="match status" value="1"/>
</dbReference>
<dbReference type="GO" id="GO:0006364">
    <property type="term" value="P:rRNA processing"/>
    <property type="evidence" value="ECO:0007669"/>
    <property type="project" value="InterPro"/>
</dbReference>
<reference evidence="3 4" key="1">
    <citation type="submission" date="2018-06" db="EMBL/GenBank/DDBJ databases">
        <authorList>
            <consortium name="Pathogen Informatics"/>
            <person name="Doyle S."/>
        </authorList>
    </citation>
    <scope>NUCLEOTIDE SEQUENCE [LARGE SCALE GENOMIC DNA]</scope>
    <source>
        <strain evidence="3 4">NCTC1542</strain>
    </source>
</reference>
<dbReference type="Pfam" id="PF01782">
    <property type="entry name" value="RimM"/>
    <property type="match status" value="1"/>
</dbReference>
<protein>
    <submittedName>
        <fullName evidence="3">16S rRNA processing protein RimM</fullName>
    </submittedName>
</protein>
<organism evidence="3 4">
    <name type="scientific">Mycolicibacterium fortuitum</name>
    <name type="common">Mycobacterium fortuitum</name>
    <dbReference type="NCBI Taxonomy" id="1766"/>
    <lineage>
        <taxon>Bacteria</taxon>
        <taxon>Bacillati</taxon>
        <taxon>Actinomycetota</taxon>
        <taxon>Actinomycetes</taxon>
        <taxon>Mycobacteriales</taxon>
        <taxon>Mycobacteriaceae</taxon>
        <taxon>Mycolicibacterium</taxon>
    </lineage>
</organism>
<dbReference type="Gene3D" id="2.40.30.60">
    <property type="entry name" value="RimM"/>
    <property type="match status" value="1"/>
</dbReference>
<name>A0A378UA74_MYCFO</name>
<evidence type="ECO:0000256" key="1">
    <source>
        <dbReference type="SAM" id="MobiDB-lite"/>
    </source>
</evidence>
<feature type="region of interest" description="Disordered" evidence="1">
    <location>
        <begin position="40"/>
        <end position="61"/>
    </location>
</feature>
<gene>
    <name evidence="3" type="primary">rimM_1</name>
    <name evidence="3" type="ORF">NCTC1542_00914</name>
</gene>
<dbReference type="EMBL" id="UGQY01000001">
    <property type="protein sequence ID" value="STZ73371.1"/>
    <property type="molecule type" value="Genomic_DNA"/>
</dbReference>
<dbReference type="InterPro" id="IPR036976">
    <property type="entry name" value="RimM_N_sf"/>
</dbReference>
<sequence length="61" mass="6289">MDLVVGRVVKAHGITGEVVVEVRTDDPDARFAPGVALRGRAKGVPSENSQSSPFAITPAGC</sequence>
<evidence type="ECO:0000259" key="2">
    <source>
        <dbReference type="Pfam" id="PF01782"/>
    </source>
</evidence>
<dbReference type="AlphaFoldDB" id="A0A378UA74"/>
<proteinExistence type="predicted"/>